<dbReference type="EMBL" id="PUFN01000007">
    <property type="protein sequence ID" value="TDG73866.1"/>
    <property type="molecule type" value="Genomic_DNA"/>
</dbReference>
<dbReference type="InterPro" id="IPR024968">
    <property type="entry name" value="SlpA_C_lactobacillus"/>
</dbReference>
<keyword evidence="2" id="KW-0732">Signal</keyword>
<dbReference type="Proteomes" id="UP000295257">
    <property type="component" value="Unassembled WGS sequence"/>
</dbReference>
<accession>A0A4R5NH44</accession>
<keyword evidence="5" id="KW-1185">Reference proteome</keyword>
<gene>
    <name evidence="4" type="ORF">C5L30_001358</name>
</gene>
<feature type="compositionally biased region" description="Low complexity" evidence="1">
    <location>
        <begin position="57"/>
        <end position="203"/>
    </location>
</feature>
<dbReference type="Pfam" id="PF03217">
    <property type="entry name" value="SlpA"/>
    <property type="match status" value="3"/>
</dbReference>
<feature type="domain" description="S-layer protein C-terminal" evidence="3">
    <location>
        <begin position="828"/>
        <end position="873"/>
    </location>
</feature>
<dbReference type="RefSeq" id="WP_154646005.1">
    <property type="nucleotide sequence ID" value="NZ_PUFN01000007.1"/>
</dbReference>
<evidence type="ECO:0000259" key="3">
    <source>
        <dbReference type="Pfam" id="PF03217"/>
    </source>
</evidence>
<feature type="domain" description="S-layer protein C-terminal" evidence="3">
    <location>
        <begin position="766"/>
        <end position="811"/>
    </location>
</feature>
<evidence type="ECO:0000256" key="2">
    <source>
        <dbReference type="SAM" id="SignalP"/>
    </source>
</evidence>
<comment type="caution">
    <text evidence="4">The sequence shown here is derived from an EMBL/GenBank/DDBJ whole genome shotgun (WGS) entry which is preliminary data.</text>
</comment>
<feature type="chain" id="PRO_5020849807" description="S-layer protein C-terminal domain-containing protein" evidence="2">
    <location>
        <begin position="31"/>
        <end position="874"/>
    </location>
</feature>
<evidence type="ECO:0000256" key="1">
    <source>
        <dbReference type="SAM" id="MobiDB-lite"/>
    </source>
</evidence>
<name>A0A4R5NH44_9LACO</name>
<feature type="signal peptide" evidence="2">
    <location>
        <begin position="1"/>
        <end position="30"/>
    </location>
</feature>
<feature type="domain" description="S-layer protein C-terminal" evidence="3">
    <location>
        <begin position="700"/>
        <end position="742"/>
    </location>
</feature>
<organism evidence="4 5">
    <name type="scientific">Companilactobacillus farciminis</name>
    <dbReference type="NCBI Taxonomy" id="1612"/>
    <lineage>
        <taxon>Bacteria</taxon>
        <taxon>Bacillati</taxon>
        <taxon>Bacillota</taxon>
        <taxon>Bacilli</taxon>
        <taxon>Lactobacillales</taxon>
        <taxon>Lactobacillaceae</taxon>
        <taxon>Companilactobacillus</taxon>
    </lineage>
</organism>
<proteinExistence type="predicted"/>
<sequence>MTINKKYMYLGTTLFSVLVLTSMSAKTVKADTTTDSTATAQNTGTTDATEKTAITDSTTTPTTTTSMISTSATTPTSATSSSTTPTSFTTASSTTPSTTTSTTTTSTASSTLTSPTTTSTATTPTESTTPTTSTATTKPSTTTTSPTTSTTTVTSTVTTGSSTTSTTTTPTTSPTTTTTGTTTTTSPTTSTSTTPTTDTTTVTGTVDNGTLTYEIPSDVTDDTVVQFSDSLLGDIVKKQLGLTTAQDITVGSIKGFKQPIFNVDEATYEMHLNNLPTYSTQQATPIESLNGMQYLQLLPSTTQVYLGFRLASDDKANTDLTPLDKLNLNKFSVVGNFGNTSAKQIDVGQLTKLNISGNNSLVGLYGDNEKLSHSGVTNEQFKQIGPWYAAITNKYSDALISMTNASVTDFSPLDSVSRTSEASLFDVQSEMTDSPVYAVHNQPITFKPSPNIGIDGDDLAATYSYSPSAASDDLVSGNIVYNPTDGTYTLADPNQSATELKYGDIGYTANTQDYVRKFYGNFEFRYYGMTTRPLIWQDHPTVTIYYQNSAGQPMLNDDGSPMTKTFSGNLIGDSFDFTTDSAIDGYTLTSPTTMLQGKYTQAPQGIYLQYTRNATTGGGGTTTIPPIETPQQDEPTDNRIEVEVNYVTPDSPEAQMGVKATTMINGVEFYMTGYGDWIAADTYNGVKEDSEGIVRTTSTNVTLYDSKGQPISRQLSLDTAWKYSGIVTINGKDYYQVASDEFLPYNSGLEFNSMGATVNVTVSEITPLYDSNGQLLNRTLPNSSTWVTDGYAMINGEKMYRVATNEWIKAAGTTDFEPVSQTFHTDEATYLYDQNGKMLTRSLPADTDWKVDRIVYIDGQAYYRVATDEYVKVV</sequence>
<protein>
    <recommendedName>
        <fullName evidence="3">S-layer protein C-terminal domain-containing protein</fullName>
    </recommendedName>
</protein>
<feature type="region of interest" description="Disordered" evidence="1">
    <location>
        <begin position="30"/>
        <end position="203"/>
    </location>
</feature>
<reference evidence="4 5" key="1">
    <citation type="journal article" date="2019" name="Appl. Microbiol. Biotechnol.">
        <title>Uncovering carbohydrate metabolism through a genotype-phenotype association study of 56 lactic acid bacteria genomes.</title>
        <authorList>
            <person name="Buron-Moles G."/>
            <person name="Chailyan A."/>
            <person name="Dolejs I."/>
            <person name="Forster J."/>
            <person name="Miks M.H."/>
        </authorList>
    </citation>
    <scope>NUCLEOTIDE SEQUENCE [LARGE SCALE GENOMIC DNA]</scope>
    <source>
        <strain evidence="4 5">ATCC 29644</strain>
    </source>
</reference>
<feature type="compositionally biased region" description="Low complexity" evidence="1">
    <location>
        <begin position="30"/>
        <end position="47"/>
    </location>
</feature>
<evidence type="ECO:0000313" key="4">
    <source>
        <dbReference type="EMBL" id="TDG73866.1"/>
    </source>
</evidence>
<evidence type="ECO:0000313" key="5">
    <source>
        <dbReference type="Proteomes" id="UP000295257"/>
    </source>
</evidence>
<dbReference type="AlphaFoldDB" id="A0A4R5NH44"/>